<dbReference type="InterPro" id="IPR050395">
    <property type="entry name" value="4Fe4S_Ferredoxin_RnfB"/>
</dbReference>
<dbReference type="NCBIfam" id="TIGR01944">
    <property type="entry name" value="rnfB"/>
    <property type="match status" value="1"/>
</dbReference>
<dbReference type="PROSITE" id="PS51656">
    <property type="entry name" value="4FE4S"/>
    <property type="match status" value="1"/>
</dbReference>
<dbReference type="EMBL" id="CP048029">
    <property type="protein sequence ID" value="QIK38547.1"/>
    <property type="molecule type" value="Genomic_DNA"/>
</dbReference>
<dbReference type="RefSeq" id="WP_166271341.1">
    <property type="nucleotide sequence ID" value="NZ_CP048029.1"/>
</dbReference>
<evidence type="ECO:0000256" key="11">
    <source>
        <dbReference type="PIRSR" id="PIRSR005784-1"/>
    </source>
</evidence>
<feature type="domain" description="4Fe-4S ferredoxin-type" evidence="12">
    <location>
        <begin position="101"/>
        <end position="130"/>
    </location>
</feature>
<dbReference type="PIRSF" id="PIRSF005784">
    <property type="entry name" value="Elect_transpt_RnfB"/>
    <property type="match status" value="1"/>
</dbReference>
<evidence type="ECO:0000256" key="10">
    <source>
        <dbReference type="HAMAP-Rule" id="MF_00463"/>
    </source>
</evidence>
<keyword evidence="4 10" id="KW-0677">Repeat</keyword>
<dbReference type="GO" id="GO:0005886">
    <property type="term" value="C:plasma membrane"/>
    <property type="evidence" value="ECO:0007669"/>
    <property type="project" value="UniProtKB-SubCell"/>
</dbReference>
<dbReference type="PROSITE" id="PS51379">
    <property type="entry name" value="4FE4S_FER_2"/>
    <property type="match status" value="2"/>
</dbReference>
<name>A0A6G7VFH6_9GAMM</name>
<dbReference type="InterPro" id="IPR007202">
    <property type="entry name" value="4Fe-4S_dom"/>
</dbReference>
<keyword evidence="3 10" id="KW-0479">Metal-binding</keyword>
<feature type="binding site" evidence="10 11">
    <location>
        <position position="49"/>
    </location>
    <ligand>
        <name>[4Fe-4S] cluster</name>
        <dbReference type="ChEBI" id="CHEBI:49883"/>
        <label>1</label>
    </ligand>
</feature>
<evidence type="ECO:0000256" key="1">
    <source>
        <dbReference type="ARBA" id="ARBA00022448"/>
    </source>
</evidence>
<dbReference type="InterPro" id="IPR017900">
    <property type="entry name" value="4Fe4S_Fe_S_CS"/>
</dbReference>
<keyword evidence="2 10" id="KW-0004">4Fe-4S</keyword>
<feature type="binding site" evidence="10 11">
    <location>
        <position position="113"/>
    </location>
    <ligand>
        <name>[4Fe-4S] cluster</name>
        <dbReference type="ChEBI" id="CHEBI:49883"/>
        <label>2</label>
    </ligand>
</feature>
<feature type="binding site" evidence="10 11">
    <location>
        <position position="150"/>
    </location>
    <ligand>
        <name>[4Fe-4S] cluster</name>
        <dbReference type="ChEBI" id="CHEBI:49883"/>
        <label>2</label>
    </ligand>
</feature>
<keyword evidence="9 10" id="KW-0472">Membrane</keyword>
<dbReference type="GO" id="GO:0022900">
    <property type="term" value="P:electron transport chain"/>
    <property type="evidence" value="ECO:0007669"/>
    <property type="project" value="UniProtKB-UniRule"/>
</dbReference>
<dbReference type="Pfam" id="PF14697">
    <property type="entry name" value="Fer4_21"/>
    <property type="match status" value="1"/>
</dbReference>
<proteinExistence type="inferred from homology"/>
<organism evidence="14 15">
    <name type="scientific">Caldichromatium japonicum</name>
    <dbReference type="NCBI Taxonomy" id="2699430"/>
    <lineage>
        <taxon>Bacteria</taxon>
        <taxon>Pseudomonadati</taxon>
        <taxon>Pseudomonadota</taxon>
        <taxon>Gammaproteobacteria</taxon>
        <taxon>Chromatiales</taxon>
        <taxon>Chromatiaceae</taxon>
        <taxon>Caldichromatium</taxon>
    </lineage>
</organism>
<keyword evidence="6 10" id="KW-0249">Electron transport</keyword>
<dbReference type="PANTHER" id="PTHR43560">
    <property type="entry name" value="ION-TRANSLOCATING OXIDOREDUCTASE COMPLEX SUBUNIT B"/>
    <property type="match status" value="1"/>
</dbReference>
<evidence type="ECO:0000313" key="15">
    <source>
        <dbReference type="Proteomes" id="UP000502699"/>
    </source>
</evidence>
<keyword evidence="8 10" id="KW-0411">Iron-sulfur</keyword>
<dbReference type="InterPro" id="IPR016463">
    <property type="entry name" value="RnfB/RsxB_Proteobac"/>
</dbReference>
<feature type="domain" description="4Fe-4S" evidence="13">
    <location>
        <begin position="29"/>
        <end position="88"/>
    </location>
</feature>
<dbReference type="InterPro" id="IPR010207">
    <property type="entry name" value="Elect_transpt_cplx_RnfB/RsxB"/>
</dbReference>
<dbReference type="Gene3D" id="1.10.15.40">
    <property type="entry name" value="Electron transport complex subunit B, putative Fe-S cluster"/>
    <property type="match status" value="1"/>
</dbReference>
<feature type="domain" description="4Fe-4S ferredoxin-type" evidence="12">
    <location>
        <begin position="131"/>
        <end position="160"/>
    </location>
</feature>
<evidence type="ECO:0000256" key="4">
    <source>
        <dbReference type="ARBA" id="ARBA00022737"/>
    </source>
</evidence>
<comment type="similarity">
    <text evidence="10">Belongs to the 4Fe4S bacterial-type ferredoxin family. RnfB subfamily.</text>
</comment>
<feature type="binding site" evidence="10 11">
    <location>
        <position position="146"/>
    </location>
    <ligand>
        <name>[4Fe-4S] cluster</name>
        <dbReference type="ChEBI" id="CHEBI:49883"/>
        <label>3</label>
    </ligand>
</feature>
<protein>
    <recommendedName>
        <fullName evidence="10">Ion-translocating oxidoreductase complex subunit B</fullName>
        <ecNumber evidence="10">7.-.-.-</ecNumber>
    </recommendedName>
    <alternativeName>
        <fullName evidence="10">Rnf electron transport complex subunit B</fullName>
    </alternativeName>
</protein>
<dbReference type="GO" id="GO:0046872">
    <property type="term" value="F:metal ion binding"/>
    <property type="evidence" value="ECO:0007669"/>
    <property type="project" value="UniProtKB-KW"/>
</dbReference>
<keyword evidence="10" id="KW-0997">Cell inner membrane</keyword>
<feature type="binding site" evidence="10 11">
    <location>
        <position position="143"/>
    </location>
    <ligand>
        <name>[4Fe-4S] cluster</name>
        <dbReference type="ChEBI" id="CHEBI:49883"/>
        <label>3</label>
    </ligand>
</feature>
<keyword evidence="5 10" id="KW-1278">Translocase</keyword>
<dbReference type="KEGG" id="cjap:GWK36_11760"/>
<feature type="region of interest" description="Hydrophobic" evidence="10">
    <location>
        <begin position="1"/>
        <end position="23"/>
    </location>
</feature>
<dbReference type="Proteomes" id="UP000502699">
    <property type="component" value="Chromosome"/>
</dbReference>
<evidence type="ECO:0000256" key="5">
    <source>
        <dbReference type="ARBA" id="ARBA00022967"/>
    </source>
</evidence>
<evidence type="ECO:0000256" key="7">
    <source>
        <dbReference type="ARBA" id="ARBA00023004"/>
    </source>
</evidence>
<evidence type="ECO:0000256" key="6">
    <source>
        <dbReference type="ARBA" id="ARBA00022982"/>
    </source>
</evidence>
<evidence type="ECO:0000259" key="13">
    <source>
        <dbReference type="PROSITE" id="PS51656"/>
    </source>
</evidence>
<feature type="binding site" evidence="10 11">
    <location>
        <position position="71"/>
    </location>
    <ligand>
        <name>[4Fe-4S] cluster</name>
        <dbReference type="ChEBI" id="CHEBI:49883"/>
        <label>1</label>
    </ligand>
</feature>
<dbReference type="PROSITE" id="PS00198">
    <property type="entry name" value="4FE4S_FER_1"/>
    <property type="match status" value="1"/>
</dbReference>
<dbReference type="PANTHER" id="PTHR43560:SF1">
    <property type="entry name" value="ION-TRANSLOCATING OXIDOREDUCTASE COMPLEX SUBUNIT B"/>
    <property type="match status" value="1"/>
</dbReference>
<dbReference type="AlphaFoldDB" id="A0A6G7VFH6"/>
<dbReference type="SUPFAM" id="SSF54862">
    <property type="entry name" value="4Fe-4S ferredoxins"/>
    <property type="match status" value="1"/>
</dbReference>
<comment type="subcellular location">
    <subcellularLocation>
        <location evidence="10">Cell inner membrane</location>
    </subcellularLocation>
</comment>
<evidence type="ECO:0000256" key="8">
    <source>
        <dbReference type="ARBA" id="ARBA00023014"/>
    </source>
</evidence>
<feature type="binding site" evidence="10 11">
    <location>
        <position position="54"/>
    </location>
    <ligand>
        <name>[4Fe-4S] cluster</name>
        <dbReference type="ChEBI" id="CHEBI:49883"/>
        <label>1</label>
    </ligand>
</feature>
<evidence type="ECO:0000256" key="9">
    <source>
        <dbReference type="ARBA" id="ARBA00023136"/>
    </source>
</evidence>
<dbReference type="GO" id="GO:0009055">
    <property type="term" value="F:electron transfer activity"/>
    <property type="evidence" value="ECO:0007669"/>
    <property type="project" value="InterPro"/>
</dbReference>
<sequence length="180" mass="18468">MTAAILSLTLLGLVLGFGLGFAAKKFAVEADAEVAAIEALMPGTNCGQCGFPGCPGAATAIAKGEAPPTICPPGGKALVEALAKLLGISVDLSAVADEGPKIAVVQEEICIGCCRCLKECPTDAIIGAAKQIHSVLREACTGCAKCVDRCPTEALKMEPVPVTLQHWVWPKPQQDVSAWA</sequence>
<evidence type="ECO:0000256" key="3">
    <source>
        <dbReference type="ARBA" id="ARBA00022723"/>
    </source>
</evidence>
<keyword evidence="7 10" id="KW-0408">Iron</keyword>
<evidence type="ECO:0000259" key="12">
    <source>
        <dbReference type="PROSITE" id="PS51379"/>
    </source>
</evidence>
<gene>
    <name evidence="10" type="primary">rnfB</name>
    <name evidence="14" type="ORF">GWK36_11760</name>
</gene>
<reference evidence="15" key="1">
    <citation type="submission" date="2020-01" db="EMBL/GenBank/DDBJ databases">
        <title>Caldichromatium gen. nov., sp. nov., a thermophilic purple sulfur bacterium member of the family Chromatiaceae isolated from Nakabusa hot spring, Japan.</title>
        <authorList>
            <person name="Saini M.K."/>
            <person name="Hanada S."/>
            <person name="Tank M."/>
        </authorList>
    </citation>
    <scope>NUCLEOTIDE SEQUENCE [LARGE SCALE GENOMIC DNA]</scope>
    <source>
        <strain evidence="15">No.7</strain>
    </source>
</reference>
<evidence type="ECO:0000256" key="2">
    <source>
        <dbReference type="ARBA" id="ARBA00022485"/>
    </source>
</evidence>
<comment type="subunit">
    <text evidence="10">The complex is composed of six subunits: RnfA, RnfB, RnfC, RnfD, RnfE and RnfG.</text>
</comment>
<feature type="binding site" evidence="10 11">
    <location>
        <position position="120"/>
    </location>
    <ligand>
        <name>[4Fe-4S] cluster</name>
        <dbReference type="ChEBI" id="CHEBI:49883"/>
        <label>3</label>
    </ligand>
</feature>
<dbReference type="InterPro" id="IPR017896">
    <property type="entry name" value="4Fe4S_Fe-S-bd"/>
</dbReference>
<dbReference type="EC" id="7.-.-.-" evidence="10"/>
<dbReference type="Pfam" id="PF04060">
    <property type="entry name" value="FeS"/>
    <property type="match status" value="1"/>
</dbReference>
<evidence type="ECO:0000313" key="14">
    <source>
        <dbReference type="EMBL" id="QIK38547.1"/>
    </source>
</evidence>
<feature type="binding site" evidence="10 11">
    <location>
        <position position="140"/>
    </location>
    <ligand>
        <name>[4Fe-4S] cluster</name>
        <dbReference type="ChEBI" id="CHEBI:49883"/>
        <label>3</label>
    </ligand>
</feature>
<accession>A0A6G7VFH6</accession>
<dbReference type="GO" id="GO:0051539">
    <property type="term" value="F:4 iron, 4 sulfur cluster binding"/>
    <property type="evidence" value="ECO:0007669"/>
    <property type="project" value="UniProtKB-UniRule"/>
</dbReference>
<dbReference type="HAMAP" id="MF_00463">
    <property type="entry name" value="RsxB_RnfB"/>
    <property type="match status" value="1"/>
</dbReference>
<keyword evidence="10" id="KW-1003">Cell membrane</keyword>
<feature type="binding site" evidence="10 11">
    <location>
        <position position="116"/>
    </location>
    <ligand>
        <name>[4Fe-4S] cluster</name>
        <dbReference type="ChEBI" id="CHEBI:49883"/>
        <label>2</label>
    </ligand>
</feature>
<keyword evidence="1 10" id="KW-0813">Transport</keyword>
<comment type="cofactor">
    <cofactor evidence="10 11">
        <name>[4Fe-4S] cluster</name>
        <dbReference type="ChEBI" id="CHEBI:49883"/>
    </cofactor>
    <text evidence="10 11">Binds 3 [4Fe-4S] clusters.</text>
</comment>
<dbReference type="Gene3D" id="3.30.70.20">
    <property type="match status" value="1"/>
</dbReference>
<comment type="function">
    <text evidence="10">Part of a membrane-bound complex that couples electron transfer with translocation of ions across the membrane.</text>
</comment>
<comment type="caution">
    <text evidence="10">Lacks conserved residue(s) required for the propagation of feature annotation.</text>
</comment>
<keyword evidence="15" id="KW-1185">Reference proteome</keyword>
<feature type="binding site" evidence="10 11">
    <location>
        <position position="110"/>
    </location>
    <ligand>
        <name>[4Fe-4S] cluster</name>
        <dbReference type="ChEBI" id="CHEBI:49883"/>
        <label>2</label>
    </ligand>
</feature>
<feature type="binding site" evidence="10 11">
    <location>
        <position position="46"/>
    </location>
    <ligand>
        <name>[4Fe-4S] cluster</name>
        <dbReference type="ChEBI" id="CHEBI:49883"/>
        <label>1</label>
    </ligand>
</feature>